<comment type="caution">
    <text evidence="1">The sequence shown here is derived from an EMBL/GenBank/DDBJ whole genome shotgun (WGS) entry which is preliminary data.</text>
</comment>
<organism evidence="1 2">
    <name type="scientific">Parasponia andersonii</name>
    <name type="common">Sponia andersonii</name>
    <dbReference type="NCBI Taxonomy" id="3476"/>
    <lineage>
        <taxon>Eukaryota</taxon>
        <taxon>Viridiplantae</taxon>
        <taxon>Streptophyta</taxon>
        <taxon>Embryophyta</taxon>
        <taxon>Tracheophyta</taxon>
        <taxon>Spermatophyta</taxon>
        <taxon>Magnoliopsida</taxon>
        <taxon>eudicotyledons</taxon>
        <taxon>Gunneridae</taxon>
        <taxon>Pentapetalae</taxon>
        <taxon>rosids</taxon>
        <taxon>fabids</taxon>
        <taxon>Rosales</taxon>
        <taxon>Cannabaceae</taxon>
        <taxon>Parasponia</taxon>
    </lineage>
</organism>
<evidence type="ECO:0000313" key="1">
    <source>
        <dbReference type="EMBL" id="PON50987.1"/>
    </source>
</evidence>
<sequence>MIFQSIPDIGLGALQSPPVKGLASSLGGPHSIAHILPLWEGSTFITIPPSGRLPRPTQVWNGSALIPNVTPLGLTQKC</sequence>
<gene>
    <name evidence="1" type="ORF">PanWU01x14_219980</name>
</gene>
<evidence type="ECO:0000313" key="2">
    <source>
        <dbReference type="Proteomes" id="UP000237105"/>
    </source>
</evidence>
<accession>A0A2P5BQA8</accession>
<dbReference type="Proteomes" id="UP000237105">
    <property type="component" value="Unassembled WGS sequence"/>
</dbReference>
<proteinExistence type="predicted"/>
<dbReference type="AlphaFoldDB" id="A0A2P5BQA8"/>
<reference evidence="2" key="1">
    <citation type="submission" date="2016-06" db="EMBL/GenBank/DDBJ databases">
        <title>Parallel loss of symbiosis genes in relatives of nitrogen-fixing non-legume Parasponia.</title>
        <authorList>
            <person name="Van Velzen R."/>
            <person name="Holmer R."/>
            <person name="Bu F."/>
            <person name="Rutten L."/>
            <person name="Van Zeijl A."/>
            <person name="Liu W."/>
            <person name="Santuari L."/>
            <person name="Cao Q."/>
            <person name="Sharma T."/>
            <person name="Shen D."/>
            <person name="Roswanjaya Y."/>
            <person name="Wardhani T."/>
            <person name="Kalhor M.S."/>
            <person name="Jansen J."/>
            <person name="Van den Hoogen J."/>
            <person name="Gungor B."/>
            <person name="Hartog M."/>
            <person name="Hontelez J."/>
            <person name="Verver J."/>
            <person name="Yang W.-C."/>
            <person name="Schijlen E."/>
            <person name="Repin R."/>
            <person name="Schilthuizen M."/>
            <person name="Schranz E."/>
            <person name="Heidstra R."/>
            <person name="Miyata K."/>
            <person name="Fedorova E."/>
            <person name="Kohlen W."/>
            <person name="Bisseling T."/>
            <person name="Smit S."/>
            <person name="Geurts R."/>
        </authorList>
    </citation>
    <scope>NUCLEOTIDE SEQUENCE [LARGE SCALE GENOMIC DNA]</scope>
    <source>
        <strain evidence="2">cv. WU1-14</strain>
    </source>
</reference>
<keyword evidence="2" id="KW-1185">Reference proteome</keyword>
<protein>
    <submittedName>
        <fullName evidence="1">Uncharacterized protein</fullName>
    </submittedName>
</protein>
<dbReference type="EMBL" id="JXTB01000239">
    <property type="protein sequence ID" value="PON50987.1"/>
    <property type="molecule type" value="Genomic_DNA"/>
</dbReference>
<name>A0A2P5BQA8_PARAD</name>